<reference evidence="1 2" key="1">
    <citation type="submission" date="2019-06" db="EMBL/GenBank/DDBJ databases">
        <title>Genome sequencing of plant associated microbes to promote plant fitness in Sorghum bicolor and Oryza sativa.</title>
        <authorList>
            <person name="Coleman-Derr D."/>
        </authorList>
    </citation>
    <scope>NUCLEOTIDE SEQUENCE [LARGE SCALE GENOMIC DNA]</scope>
    <source>
        <strain evidence="1 2">KV-663</strain>
    </source>
</reference>
<dbReference type="Gene3D" id="1.25.40.10">
    <property type="entry name" value="Tetratricopeptide repeat domain"/>
    <property type="match status" value="1"/>
</dbReference>
<keyword evidence="2" id="KW-1185">Reference proteome</keyword>
<sequence length="155" mass="16917">MGWRRNERGRACVDGRMNTMTPFTLRLSIAQGLFERGDFREAALALADLVEEIEGGTSESATAVAEDGVLHGTDDLRLLLARAYFHSAQLGRAEATLNRITAESPTDGYAHLLLGRTLQRAGRHDEAARPLALAEILGDFERPQAYAAPARQPTD</sequence>
<evidence type="ECO:0000313" key="1">
    <source>
        <dbReference type="EMBL" id="TQM64231.1"/>
    </source>
</evidence>
<dbReference type="Proteomes" id="UP000316747">
    <property type="component" value="Unassembled WGS sequence"/>
</dbReference>
<accession>A0A543I109</accession>
<dbReference type="Pfam" id="PF14559">
    <property type="entry name" value="TPR_19"/>
    <property type="match status" value="1"/>
</dbReference>
<dbReference type="EMBL" id="VFPM01000001">
    <property type="protein sequence ID" value="TQM64231.1"/>
    <property type="molecule type" value="Genomic_DNA"/>
</dbReference>
<gene>
    <name evidence="1" type="ORF">FBY41_0594</name>
</gene>
<dbReference type="AlphaFoldDB" id="A0A543I109"/>
<name>A0A543I109_9MICO</name>
<proteinExistence type="predicted"/>
<protein>
    <submittedName>
        <fullName evidence="1">Tetratricopeptide repeat protein</fullName>
    </submittedName>
</protein>
<dbReference type="SUPFAM" id="SSF48452">
    <property type="entry name" value="TPR-like"/>
    <property type="match status" value="1"/>
</dbReference>
<comment type="caution">
    <text evidence="1">The sequence shown here is derived from an EMBL/GenBank/DDBJ whole genome shotgun (WGS) entry which is preliminary data.</text>
</comment>
<organism evidence="1 2">
    <name type="scientific">Humibacillus xanthopallidus</name>
    <dbReference type="NCBI Taxonomy" id="412689"/>
    <lineage>
        <taxon>Bacteria</taxon>
        <taxon>Bacillati</taxon>
        <taxon>Actinomycetota</taxon>
        <taxon>Actinomycetes</taxon>
        <taxon>Micrococcales</taxon>
        <taxon>Intrasporangiaceae</taxon>
        <taxon>Humibacillus</taxon>
    </lineage>
</organism>
<evidence type="ECO:0000313" key="2">
    <source>
        <dbReference type="Proteomes" id="UP000316747"/>
    </source>
</evidence>
<dbReference type="InterPro" id="IPR011990">
    <property type="entry name" value="TPR-like_helical_dom_sf"/>
</dbReference>